<dbReference type="InterPro" id="IPR015330">
    <property type="entry name" value="DNA_primase/pol_bifunc_N"/>
</dbReference>
<evidence type="ECO:0000313" key="3">
    <source>
        <dbReference type="EMBL" id="AWR21313.1"/>
    </source>
</evidence>
<dbReference type="SUPFAM" id="SSF56747">
    <property type="entry name" value="Prim-pol domain"/>
    <property type="match status" value="1"/>
</dbReference>
<evidence type="ECO:0000259" key="2">
    <source>
        <dbReference type="SMART" id="SM00943"/>
    </source>
</evidence>
<evidence type="ECO:0000256" key="1">
    <source>
        <dbReference type="SAM" id="MobiDB-lite"/>
    </source>
</evidence>
<gene>
    <name evidence="3" type="ORF">AURMO_00704</name>
</gene>
<reference evidence="3 4" key="1">
    <citation type="submission" date="2017-10" db="EMBL/GenBank/DDBJ databases">
        <title>Genome of an Actinobacterium that displays light-enhanced growth.</title>
        <authorList>
            <person name="Maresca J.A."/>
            <person name="Hempel P."/>
            <person name="Shevchenko O."/>
            <person name="Miller K.J."/>
            <person name="Hahn M.W."/>
        </authorList>
    </citation>
    <scope>NUCLEOTIDE SEQUENCE [LARGE SCALE GENOMIC DNA]</scope>
    <source>
        <strain evidence="3 4">MWH-Mo1</strain>
    </source>
</reference>
<feature type="region of interest" description="Disordered" evidence="1">
    <location>
        <begin position="1"/>
        <end position="26"/>
    </location>
</feature>
<dbReference type="Proteomes" id="UP000246894">
    <property type="component" value="Chromosome"/>
</dbReference>
<accession>A0A2Z3S1Q7</accession>
<protein>
    <recommendedName>
        <fullName evidence="2">DNA primase/polymerase bifunctional N-terminal domain-containing protein</fullName>
    </recommendedName>
</protein>
<dbReference type="OrthoDB" id="3218228at2"/>
<dbReference type="EMBL" id="CP023994">
    <property type="protein sequence ID" value="AWR21313.1"/>
    <property type="molecule type" value="Genomic_DNA"/>
</dbReference>
<name>A0A2Z3S1Q7_9MICO</name>
<dbReference type="Pfam" id="PF09250">
    <property type="entry name" value="Prim-Pol"/>
    <property type="match status" value="1"/>
</dbReference>
<feature type="domain" description="DNA primase/polymerase bifunctional N-terminal" evidence="2">
    <location>
        <begin position="57"/>
        <end position="204"/>
    </location>
</feature>
<organism evidence="3 4">
    <name type="scientific">Aurantimicrobium photophilum</name>
    <dbReference type="NCBI Taxonomy" id="1987356"/>
    <lineage>
        <taxon>Bacteria</taxon>
        <taxon>Bacillati</taxon>
        <taxon>Actinomycetota</taxon>
        <taxon>Actinomycetes</taxon>
        <taxon>Micrococcales</taxon>
        <taxon>Microbacteriaceae</taxon>
        <taxon>Aurantimicrobium</taxon>
    </lineage>
</organism>
<dbReference type="CDD" id="cd04859">
    <property type="entry name" value="Prim_Pol"/>
    <property type="match status" value="1"/>
</dbReference>
<evidence type="ECO:0000313" key="4">
    <source>
        <dbReference type="Proteomes" id="UP000246894"/>
    </source>
</evidence>
<dbReference type="AlphaFoldDB" id="A0A2Z3S1Q7"/>
<dbReference type="KEGG" id="aum:AURMO_00704"/>
<keyword evidence="4" id="KW-1185">Reference proteome</keyword>
<sequence>MTSDFYSKGEVPLEKGKTPETSCSSFEGNEEMLGSLTSSEKTTSTICWVSLEGEALALALAVLGLPVFPVNGQRKTPLVSGGFYDATTDEKSIRSWWAKWPDARVGYWTGAANLVVIDLDEKNGISGVYELDSRELDYQSLVSYRTPSGGSHCVFRARKGRPLKPATNYLGLRGVDIRAGGSYAIWYGGAPSSLNMLPEAPDWLYKDRGARTKATNYSDSSDATREPFAGDIDEWIDWLGDDVPWFSSNAIRNAISSQNHIGHGQLLKYVIRIHKCRLEGEDSLKPVFIELVDKFQRTTNNYDGWQNELEDIIRWVIGAEWTNNSEGVKA</sequence>
<proteinExistence type="predicted"/>
<dbReference type="RefSeq" id="WP_110233168.1">
    <property type="nucleotide sequence ID" value="NZ_CP023994.1"/>
</dbReference>
<dbReference type="SMART" id="SM00943">
    <property type="entry name" value="Prim-Pol"/>
    <property type="match status" value="1"/>
</dbReference>